<evidence type="ECO:0000259" key="8">
    <source>
        <dbReference type="SMART" id="SM01332"/>
    </source>
</evidence>
<dbReference type="GO" id="GO:0044772">
    <property type="term" value="P:mitotic cell cycle phase transition"/>
    <property type="evidence" value="ECO:0007669"/>
    <property type="project" value="InterPro"/>
</dbReference>
<dbReference type="Pfam" id="PF02984">
    <property type="entry name" value="Cyclin_C"/>
    <property type="match status" value="1"/>
</dbReference>
<dbReference type="EMBL" id="JAGGNH010000002">
    <property type="protein sequence ID" value="KAJ0980251.1"/>
    <property type="molecule type" value="Genomic_DNA"/>
</dbReference>
<feature type="region of interest" description="Disordered" evidence="6">
    <location>
        <begin position="1"/>
        <end position="89"/>
    </location>
</feature>
<feature type="domain" description="Cyclin C-terminal" evidence="8">
    <location>
        <begin position="238"/>
        <end position="365"/>
    </location>
</feature>
<keyword evidence="4" id="KW-0131">Cell cycle</keyword>
<dbReference type="SUPFAM" id="SSF47954">
    <property type="entry name" value="Cyclin-like"/>
    <property type="match status" value="2"/>
</dbReference>
<evidence type="ECO:0000256" key="6">
    <source>
        <dbReference type="SAM" id="MobiDB-lite"/>
    </source>
</evidence>
<dbReference type="Pfam" id="PF00134">
    <property type="entry name" value="Cyclin_N"/>
    <property type="match status" value="1"/>
</dbReference>
<comment type="caution">
    <text evidence="9">The sequence shown here is derived from an EMBL/GenBank/DDBJ whole genome shotgun (WGS) entry which is preliminary data.</text>
</comment>
<gene>
    <name evidence="9" type="ORF">J5N97_008506</name>
</gene>
<keyword evidence="3 5" id="KW-0195">Cyclin</keyword>
<feature type="compositionally biased region" description="Low complexity" evidence="6">
    <location>
        <begin position="12"/>
        <end position="36"/>
    </location>
</feature>
<dbReference type="InterPro" id="IPR039361">
    <property type="entry name" value="Cyclin"/>
</dbReference>
<evidence type="ECO:0000256" key="2">
    <source>
        <dbReference type="ARBA" id="ARBA00022618"/>
    </source>
</evidence>
<dbReference type="SMART" id="SM01332">
    <property type="entry name" value="Cyclin_C"/>
    <property type="match status" value="1"/>
</dbReference>
<name>A0A9D5HL36_9LILI</name>
<dbReference type="FunFam" id="1.10.472.10:FF:000013">
    <property type="entry name" value="Cyclin A1"/>
    <property type="match status" value="1"/>
</dbReference>
<dbReference type="SMART" id="SM00385">
    <property type="entry name" value="CYCLIN"/>
    <property type="match status" value="2"/>
</dbReference>
<evidence type="ECO:0008006" key="11">
    <source>
        <dbReference type="Google" id="ProtNLM"/>
    </source>
</evidence>
<keyword evidence="10" id="KW-1185">Reference proteome</keyword>
<dbReference type="OrthoDB" id="5590282at2759"/>
<evidence type="ECO:0000313" key="10">
    <source>
        <dbReference type="Proteomes" id="UP001085076"/>
    </source>
</evidence>
<reference evidence="9" key="2">
    <citation type="journal article" date="2022" name="Hortic Res">
        <title>The genome of Dioscorea zingiberensis sheds light on the biosynthesis, origin and evolution of the medicinally important diosgenin saponins.</title>
        <authorList>
            <person name="Li Y."/>
            <person name="Tan C."/>
            <person name="Li Z."/>
            <person name="Guo J."/>
            <person name="Li S."/>
            <person name="Chen X."/>
            <person name="Wang C."/>
            <person name="Dai X."/>
            <person name="Yang H."/>
            <person name="Song W."/>
            <person name="Hou L."/>
            <person name="Xu J."/>
            <person name="Tong Z."/>
            <person name="Xu A."/>
            <person name="Yuan X."/>
            <person name="Wang W."/>
            <person name="Yang Q."/>
            <person name="Chen L."/>
            <person name="Sun Z."/>
            <person name="Wang K."/>
            <person name="Pan B."/>
            <person name="Chen J."/>
            <person name="Bao Y."/>
            <person name="Liu F."/>
            <person name="Qi X."/>
            <person name="Gang D.R."/>
            <person name="Wen J."/>
            <person name="Li J."/>
        </authorList>
    </citation>
    <scope>NUCLEOTIDE SEQUENCE</scope>
    <source>
        <strain evidence="9">Dzin_1.0</strain>
    </source>
</reference>
<feature type="domain" description="Cyclin-like" evidence="7">
    <location>
        <begin position="252"/>
        <end position="334"/>
    </location>
</feature>
<dbReference type="FunFam" id="1.10.472.10:FF:000167">
    <property type="entry name" value="Mitotic cyclin 6"/>
    <property type="match status" value="1"/>
</dbReference>
<evidence type="ECO:0000313" key="9">
    <source>
        <dbReference type="EMBL" id="KAJ0980251.1"/>
    </source>
</evidence>
<dbReference type="InterPro" id="IPR046965">
    <property type="entry name" value="Cyclin_A/B-like"/>
</dbReference>
<dbReference type="GO" id="GO:0016538">
    <property type="term" value="F:cyclin-dependent protein serine/threonine kinase regulator activity"/>
    <property type="evidence" value="ECO:0007669"/>
    <property type="project" value="InterPro"/>
</dbReference>
<reference evidence="9" key="1">
    <citation type="submission" date="2021-03" db="EMBL/GenBank/DDBJ databases">
        <authorList>
            <person name="Li Z."/>
            <person name="Yang C."/>
        </authorList>
    </citation>
    <scope>NUCLEOTIDE SEQUENCE</scope>
    <source>
        <strain evidence="9">Dzin_1.0</strain>
        <tissue evidence="9">Leaf</tissue>
    </source>
</reference>
<dbReference type="InterPro" id="IPR013763">
    <property type="entry name" value="Cyclin-like_dom"/>
</dbReference>
<feature type="domain" description="Cyclin-like" evidence="7">
    <location>
        <begin position="145"/>
        <end position="229"/>
    </location>
</feature>
<dbReference type="Gene3D" id="1.10.472.10">
    <property type="entry name" value="Cyclin-like"/>
    <property type="match status" value="2"/>
</dbReference>
<organism evidence="9 10">
    <name type="scientific">Dioscorea zingiberensis</name>
    <dbReference type="NCBI Taxonomy" id="325984"/>
    <lineage>
        <taxon>Eukaryota</taxon>
        <taxon>Viridiplantae</taxon>
        <taxon>Streptophyta</taxon>
        <taxon>Embryophyta</taxon>
        <taxon>Tracheophyta</taxon>
        <taxon>Spermatophyta</taxon>
        <taxon>Magnoliopsida</taxon>
        <taxon>Liliopsida</taxon>
        <taxon>Dioscoreales</taxon>
        <taxon>Dioscoreaceae</taxon>
        <taxon>Dioscorea</taxon>
    </lineage>
</organism>
<dbReference type="Proteomes" id="UP001085076">
    <property type="component" value="Miscellaneous, Linkage group lg02"/>
</dbReference>
<evidence type="ECO:0000256" key="3">
    <source>
        <dbReference type="ARBA" id="ARBA00023127"/>
    </source>
</evidence>
<evidence type="ECO:0000256" key="5">
    <source>
        <dbReference type="RuleBase" id="RU000383"/>
    </source>
</evidence>
<dbReference type="AlphaFoldDB" id="A0A9D5HL36"/>
<evidence type="ECO:0000256" key="4">
    <source>
        <dbReference type="ARBA" id="ARBA00023306"/>
    </source>
</evidence>
<dbReference type="InterPro" id="IPR048258">
    <property type="entry name" value="Cyclins_cyclin-box"/>
</dbReference>
<dbReference type="InterPro" id="IPR004367">
    <property type="entry name" value="Cyclin_C-dom"/>
</dbReference>
<dbReference type="PROSITE" id="PS00292">
    <property type="entry name" value="CYCLINS"/>
    <property type="match status" value="1"/>
</dbReference>
<dbReference type="PIRSF" id="PIRSF001771">
    <property type="entry name" value="Cyclin_A_B_D_E"/>
    <property type="match status" value="1"/>
</dbReference>
<evidence type="ECO:0000259" key="7">
    <source>
        <dbReference type="SMART" id="SM00385"/>
    </source>
</evidence>
<dbReference type="InterPro" id="IPR036915">
    <property type="entry name" value="Cyclin-like_sf"/>
</dbReference>
<comment type="similarity">
    <text evidence="1">Belongs to the cyclin family. Cyclin AB subfamily.</text>
</comment>
<dbReference type="GO" id="GO:0051301">
    <property type="term" value="P:cell division"/>
    <property type="evidence" value="ECO:0007669"/>
    <property type="project" value="UniProtKB-KW"/>
</dbReference>
<accession>A0A9D5HL36</accession>
<sequence length="379" mass="42737">MADKENIPVRITRAAAAKRSAAASTAAGGASKSSSSDQPPLKRKRVALSEIPTSPNVARDSVPRSQARTRSKKKLENRSAPPVDPGPVCDVDAGEIDPQLCPHYASDIYQYLRSMEVEERRRPLVNYIETVQTDVTANMRGILVDWLVEVAEEYKLVADTLYLTVSYIDRFLSSNAITRQQLQLVGVASMFIASKYEEISPPHMEDFCYITDNTYTKQEVLNMETEILKLLNFEMGNPTIKTFLRYLLSQSSFLLQCCFSYPALQLEFLGSYLAELSLLEYQCLQFLPSIVAASAVFVARFTISPENHPWTSTLRLHTGYKPSQLKDCIHAIHDLQLNKTCSNLVASRDKYLHHKFKNVSTLSPPQEIPPIYFEDIEEL</sequence>
<proteinExistence type="inferred from homology"/>
<dbReference type="PANTHER" id="PTHR10177">
    <property type="entry name" value="CYCLINS"/>
    <property type="match status" value="1"/>
</dbReference>
<keyword evidence="2" id="KW-0132">Cell division</keyword>
<evidence type="ECO:0000256" key="1">
    <source>
        <dbReference type="ARBA" id="ARBA00006955"/>
    </source>
</evidence>
<dbReference type="InterPro" id="IPR006671">
    <property type="entry name" value="Cyclin_N"/>
</dbReference>
<protein>
    <recommendedName>
        <fullName evidence="11">Cyclin N-terminal domain-containing protein</fullName>
    </recommendedName>
</protein>